<dbReference type="AlphaFoldDB" id="A0A917Y3S7"/>
<sequence>MRAAPGVTGWASALFGGSGDAQGHSPAWRGEPGATFAAARPGHSSYMGDTRAKKNILPTALDAVEDQEWLDSLATTLRMVVRAVPLGGGRDVLRGLWLGHPVHPALVQLPIGAWTAAGILDLLPGESRAARRLVAVGLVGAAPAAAAGWVDWADQPPRQARTGLFHAAANLVAVVAYAGSLVARCKGRTGLGRVLGFGGMAAATTGGVVGGHLAYRQAAGVNHAAAVPVLVDPAWRDVGVVHEFPVDIPVRRMAGEVPVLVVRKTNGQWHALADRCSHMGGPLHEGKIVADCIECPWHGSQFRLADGENIHGPATAPQPCFECRPSSNGHVEVRLAKN</sequence>
<dbReference type="CDD" id="cd03467">
    <property type="entry name" value="Rieske"/>
    <property type="match status" value="1"/>
</dbReference>
<gene>
    <name evidence="7" type="ORF">GCM10011579_032870</name>
</gene>
<proteinExistence type="predicted"/>
<protein>
    <recommendedName>
        <fullName evidence="6">Rieske domain-containing protein</fullName>
    </recommendedName>
</protein>
<evidence type="ECO:0000256" key="3">
    <source>
        <dbReference type="ARBA" id="ARBA00023004"/>
    </source>
</evidence>
<accession>A0A917Y3S7</accession>
<dbReference type="GO" id="GO:0016705">
    <property type="term" value="F:oxidoreductase activity, acting on paired donors, with incorporation or reduction of molecular oxygen"/>
    <property type="evidence" value="ECO:0007669"/>
    <property type="project" value="UniProtKB-ARBA"/>
</dbReference>
<keyword evidence="5" id="KW-0472">Membrane</keyword>
<keyword evidence="8" id="KW-1185">Reference proteome</keyword>
<evidence type="ECO:0000259" key="6">
    <source>
        <dbReference type="PROSITE" id="PS51296"/>
    </source>
</evidence>
<dbReference type="EMBL" id="BMMM01000005">
    <property type="protein sequence ID" value="GGN63965.1"/>
    <property type="molecule type" value="Genomic_DNA"/>
</dbReference>
<dbReference type="PANTHER" id="PTHR21496:SF23">
    <property type="entry name" value="3-PHENYLPROPIONATE_CINNAMIC ACID DIOXYGENASE FERREDOXIN SUBUNIT"/>
    <property type="match status" value="1"/>
</dbReference>
<organism evidence="7 8">
    <name type="scientific">Streptomyces albiflavescens</name>
    <dbReference type="NCBI Taxonomy" id="1623582"/>
    <lineage>
        <taxon>Bacteria</taxon>
        <taxon>Bacillati</taxon>
        <taxon>Actinomycetota</taxon>
        <taxon>Actinomycetes</taxon>
        <taxon>Kitasatosporales</taxon>
        <taxon>Streptomycetaceae</taxon>
        <taxon>Streptomyces</taxon>
    </lineage>
</organism>
<evidence type="ECO:0000256" key="4">
    <source>
        <dbReference type="ARBA" id="ARBA00023014"/>
    </source>
</evidence>
<dbReference type="GO" id="GO:0004497">
    <property type="term" value="F:monooxygenase activity"/>
    <property type="evidence" value="ECO:0007669"/>
    <property type="project" value="UniProtKB-ARBA"/>
</dbReference>
<dbReference type="InterPro" id="IPR019251">
    <property type="entry name" value="DUF2231_TM"/>
</dbReference>
<evidence type="ECO:0000313" key="8">
    <source>
        <dbReference type="Proteomes" id="UP000600365"/>
    </source>
</evidence>
<dbReference type="Gene3D" id="2.102.10.10">
    <property type="entry name" value="Rieske [2Fe-2S] iron-sulphur domain"/>
    <property type="match status" value="1"/>
</dbReference>
<dbReference type="Proteomes" id="UP000600365">
    <property type="component" value="Unassembled WGS sequence"/>
</dbReference>
<dbReference type="GO" id="GO:0046872">
    <property type="term" value="F:metal ion binding"/>
    <property type="evidence" value="ECO:0007669"/>
    <property type="project" value="UniProtKB-KW"/>
</dbReference>
<evidence type="ECO:0000256" key="1">
    <source>
        <dbReference type="ARBA" id="ARBA00022714"/>
    </source>
</evidence>
<dbReference type="InterPro" id="IPR017941">
    <property type="entry name" value="Rieske_2Fe-2S"/>
</dbReference>
<dbReference type="PROSITE" id="PS51296">
    <property type="entry name" value="RIESKE"/>
    <property type="match status" value="1"/>
</dbReference>
<dbReference type="PANTHER" id="PTHR21496">
    <property type="entry name" value="FERREDOXIN-RELATED"/>
    <property type="match status" value="1"/>
</dbReference>
<name>A0A917Y3S7_9ACTN</name>
<dbReference type="InterPro" id="IPR036922">
    <property type="entry name" value="Rieske_2Fe-2S_sf"/>
</dbReference>
<evidence type="ECO:0000256" key="5">
    <source>
        <dbReference type="SAM" id="Phobius"/>
    </source>
</evidence>
<evidence type="ECO:0000256" key="2">
    <source>
        <dbReference type="ARBA" id="ARBA00022723"/>
    </source>
</evidence>
<feature type="domain" description="Rieske" evidence="6">
    <location>
        <begin position="235"/>
        <end position="324"/>
    </location>
</feature>
<keyword evidence="5" id="KW-1133">Transmembrane helix</keyword>
<dbReference type="GO" id="GO:0051537">
    <property type="term" value="F:2 iron, 2 sulfur cluster binding"/>
    <property type="evidence" value="ECO:0007669"/>
    <property type="project" value="UniProtKB-KW"/>
</dbReference>
<keyword evidence="5" id="KW-0812">Transmembrane</keyword>
<feature type="transmembrane region" description="Helical" evidence="5">
    <location>
        <begin position="164"/>
        <end position="183"/>
    </location>
</feature>
<comment type="caution">
    <text evidence="7">The sequence shown here is derived from an EMBL/GenBank/DDBJ whole genome shotgun (WGS) entry which is preliminary data.</text>
</comment>
<keyword evidence="1" id="KW-0001">2Fe-2S</keyword>
<dbReference type="SUPFAM" id="SSF50022">
    <property type="entry name" value="ISP domain"/>
    <property type="match status" value="1"/>
</dbReference>
<keyword evidence="3" id="KW-0408">Iron</keyword>
<feature type="transmembrane region" description="Helical" evidence="5">
    <location>
        <begin position="133"/>
        <end position="152"/>
    </location>
</feature>
<keyword evidence="4" id="KW-0411">Iron-sulfur</keyword>
<reference evidence="7 8" key="1">
    <citation type="journal article" date="2014" name="Int. J. Syst. Evol. Microbiol.">
        <title>Complete genome sequence of Corynebacterium casei LMG S-19264T (=DSM 44701T), isolated from a smear-ripened cheese.</title>
        <authorList>
            <consortium name="US DOE Joint Genome Institute (JGI-PGF)"/>
            <person name="Walter F."/>
            <person name="Albersmeier A."/>
            <person name="Kalinowski J."/>
            <person name="Ruckert C."/>
        </authorList>
    </citation>
    <scope>NUCLEOTIDE SEQUENCE [LARGE SCALE GENOMIC DNA]</scope>
    <source>
        <strain evidence="7 8">CGMCC 4.7111</strain>
    </source>
</reference>
<evidence type="ECO:0000313" key="7">
    <source>
        <dbReference type="EMBL" id="GGN63965.1"/>
    </source>
</evidence>
<dbReference type="Pfam" id="PF00355">
    <property type="entry name" value="Rieske"/>
    <property type="match status" value="1"/>
</dbReference>
<dbReference type="Pfam" id="PF09990">
    <property type="entry name" value="DUF2231"/>
    <property type="match status" value="1"/>
</dbReference>
<keyword evidence="2" id="KW-0479">Metal-binding</keyword>